<feature type="region of interest" description="Disordered" evidence="1">
    <location>
        <begin position="1"/>
        <end position="151"/>
    </location>
</feature>
<protein>
    <submittedName>
        <fullName evidence="2">Uncharacterized protein</fullName>
    </submittedName>
</protein>
<feature type="compositionally biased region" description="Low complexity" evidence="1">
    <location>
        <begin position="129"/>
        <end position="144"/>
    </location>
</feature>
<sequence length="151" mass="17357">WKTTRRWARWSNQVPFPPGSTHRPKPSLWSRRLSGSTSGRSRPGACAFARRPTRSRRWRARRSTRRPLRLRACPSAATSRPRRLCGPRMVSSSSRSWRKCWSSRSGSSSKRNCIFVGRSRRRTSKFRSRSASSGRWSNASAPRASRSRAKP</sequence>
<feature type="compositionally biased region" description="Low complexity" evidence="1">
    <location>
        <begin position="27"/>
        <end position="42"/>
    </location>
</feature>
<organism evidence="2">
    <name type="scientific">uncultured Microvirga sp</name>
    <dbReference type="NCBI Taxonomy" id="412392"/>
    <lineage>
        <taxon>Bacteria</taxon>
        <taxon>Pseudomonadati</taxon>
        <taxon>Pseudomonadota</taxon>
        <taxon>Alphaproteobacteria</taxon>
        <taxon>Hyphomicrobiales</taxon>
        <taxon>Methylobacteriaceae</taxon>
        <taxon>Microvirga</taxon>
        <taxon>environmental samples</taxon>
    </lineage>
</organism>
<accession>A0A6J4KTS7</accession>
<proteinExistence type="predicted"/>
<gene>
    <name evidence="2" type="ORF">AVDCRST_MAG90-456</name>
</gene>
<feature type="compositionally biased region" description="Low complexity" evidence="1">
    <location>
        <begin position="91"/>
        <end position="111"/>
    </location>
</feature>
<dbReference type="AlphaFoldDB" id="A0A6J4KTS7"/>
<feature type="non-terminal residue" evidence="2">
    <location>
        <position position="1"/>
    </location>
</feature>
<evidence type="ECO:0000313" key="2">
    <source>
        <dbReference type="EMBL" id="CAA9311291.1"/>
    </source>
</evidence>
<feature type="compositionally biased region" description="Basic residues" evidence="1">
    <location>
        <begin position="118"/>
        <end position="128"/>
    </location>
</feature>
<feature type="non-terminal residue" evidence="2">
    <location>
        <position position="151"/>
    </location>
</feature>
<name>A0A6J4KTS7_9HYPH</name>
<feature type="compositionally biased region" description="Basic residues" evidence="1">
    <location>
        <begin position="51"/>
        <end position="69"/>
    </location>
</feature>
<dbReference type="EMBL" id="CADCUC010000086">
    <property type="protein sequence ID" value="CAA9311291.1"/>
    <property type="molecule type" value="Genomic_DNA"/>
</dbReference>
<reference evidence="2" key="1">
    <citation type="submission" date="2020-02" db="EMBL/GenBank/DDBJ databases">
        <authorList>
            <person name="Meier V. D."/>
        </authorList>
    </citation>
    <scope>NUCLEOTIDE SEQUENCE</scope>
    <source>
        <strain evidence="2">AVDCRST_MAG90</strain>
    </source>
</reference>
<evidence type="ECO:0000256" key="1">
    <source>
        <dbReference type="SAM" id="MobiDB-lite"/>
    </source>
</evidence>